<feature type="compositionally biased region" description="Basic residues" evidence="1">
    <location>
        <begin position="70"/>
        <end position="79"/>
    </location>
</feature>
<gene>
    <name evidence="2" type="ORF">MEUPH1_LOCUS28755</name>
</gene>
<dbReference type="AlphaFoldDB" id="A0AAV0Y2Y9"/>
<accession>A0AAV0Y2Y9</accession>
<evidence type="ECO:0000313" key="2">
    <source>
        <dbReference type="EMBL" id="CAI6375230.1"/>
    </source>
</evidence>
<reference evidence="2 3" key="1">
    <citation type="submission" date="2023-01" db="EMBL/GenBank/DDBJ databases">
        <authorList>
            <person name="Whitehead M."/>
        </authorList>
    </citation>
    <scope>NUCLEOTIDE SEQUENCE [LARGE SCALE GENOMIC DNA]</scope>
</reference>
<proteinExistence type="predicted"/>
<sequence length="79" mass="8572">MTIGETVVARLPGGETVAARCPSAKWWRRVGWRREGLAASRVAARRLGGESGSGENAWRRNGRGETVAAKRSRRGVLDP</sequence>
<feature type="region of interest" description="Disordered" evidence="1">
    <location>
        <begin position="48"/>
        <end position="79"/>
    </location>
</feature>
<dbReference type="Proteomes" id="UP001160148">
    <property type="component" value="Unassembled WGS sequence"/>
</dbReference>
<dbReference type="EMBL" id="CARXXK010001285">
    <property type="protein sequence ID" value="CAI6375230.1"/>
    <property type="molecule type" value="Genomic_DNA"/>
</dbReference>
<evidence type="ECO:0000256" key="1">
    <source>
        <dbReference type="SAM" id="MobiDB-lite"/>
    </source>
</evidence>
<protein>
    <submittedName>
        <fullName evidence="2">Uncharacterized protein</fullName>
    </submittedName>
</protein>
<name>A0AAV0Y2Y9_9HEMI</name>
<organism evidence="2 3">
    <name type="scientific">Macrosiphum euphorbiae</name>
    <name type="common">potato aphid</name>
    <dbReference type="NCBI Taxonomy" id="13131"/>
    <lineage>
        <taxon>Eukaryota</taxon>
        <taxon>Metazoa</taxon>
        <taxon>Ecdysozoa</taxon>
        <taxon>Arthropoda</taxon>
        <taxon>Hexapoda</taxon>
        <taxon>Insecta</taxon>
        <taxon>Pterygota</taxon>
        <taxon>Neoptera</taxon>
        <taxon>Paraneoptera</taxon>
        <taxon>Hemiptera</taxon>
        <taxon>Sternorrhyncha</taxon>
        <taxon>Aphidomorpha</taxon>
        <taxon>Aphidoidea</taxon>
        <taxon>Aphididae</taxon>
        <taxon>Macrosiphini</taxon>
        <taxon>Macrosiphum</taxon>
    </lineage>
</organism>
<keyword evidence="3" id="KW-1185">Reference proteome</keyword>
<evidence type="ECO:0000313" key="3">
    <source>
        <dbReference type="Proteomes" id="UP001160148"/>
    </source>
</evidence>
<comment type="caution">
    <text evidence="2">The sequence shown here is derived from an EMBL/GenBank/DDBJ whole genome shotgun (WGS) entry which is preliminary data.</text>
</comment>